<dbReference type="AlphaFoldDB" id="V9VR12"/>
<name>V9VR12_9RHOB</name>
<feature type="domain" description="DUF6950" evidence="1">
    <location>
        <begin position="18"/>
        <end position="133"/>
    </location>
</feature>
<dbReference type="EMBL" id="CP006773">
    <property type="protein sequence ID" value="AHD01196.1"/>
    <property type="molecule type" value="Genomic_DNA"/>
</dbReference>
<accession>V9VR12</accession>
<dbReference type="STRING" id="999552.METH_11375"/>
<dbReference type="Pfam" id="PF22262">
    <property type="entry name" value="DUF6950"/>
    <property type="match status" value="1"/>
</dbReference>
<organism evidence="2 3">
    <name type="scientific">Leisingera methylohalidivorans DSM 14336</name>
    <dbReference type="NCBI Taxonomy" id="999552"/>
    <lineage>
        <taxon>Bacteria</taxon>
        <taxon>Pseudomonadati</taxon>
        <taxon>Pseudomonadota</taxon>
        <taxon>Alphaproteobacteria</taxon>
        <taxon>Rhodobacterales</taxon>
        <taxon>Roseobacteraceae</taxon>
        <taxon>Leisingera</taxon>
    </lineage>
</organism>
<dbReference type="KEGG" id="lmd:METH_11375"/>
<protein>
    <recommendedName>
        <fullName evidence="1">DUF6950 domain-containing protein</fullName>
    </recommendedName>
</protein>
<evidence type="ECO:0000313" key="2">
    <source>
        <dbReference type="EMBL" id="AHD01196.1"/>
    </source>
</evidence>
<reference evidence="2 3" key="1">
    <citation type="submission" date="2013-09" db="EMBL/GenBank/DDBJ databases">
        <authorList>
            <consortium name="DOE Joint Genome Institute"/>
            <person name="Klenk H.-P."/>
            <person name="Huntemann M."/>
            <person name="Han J."/>
            <person name="Chen A."/>
            <person name="Kyrpides N."/>
            <person name="Mavromatis K."/>
            <person name="Markowitz V."/>
            <person name="Palaniappan K."/>
            <person name="Ivanova N."/>
            <person name="Schaumberg A."/>
            <person name="Pati A."/>
            <person name="Liolios K."/>
            <person name="Nordberg H.P."/>
            <person name="Cantor M.N."/>
            <person name="Hua S.X."/>
            <person name="Woyke T."/>
        </authorList>
    </citation>
    <scope>NUCLEOTIDE SEQUENCE [LARGE SCALE GENOMIC DNA]</scope>
    <source>
        <strain evidence="2 3">DSM 14336</strain>
    </source>
</reference>
<gene>
    <name evidence="2" type="ORF">METH_11375</name>
</gene>
<keyword evidence="3" id="KW-1185">Reference proteome</keyword>
<dbReference type="InterPro" id="IPR053802">
    <property type="entry name" value="DUF6950"/>
</dbReference>
<evidence type="ECO:0000313" key="3">
    <source>
        <dbReference type="Proteomes" id="UP000018780"/>
    </source>
</evidence>
<dbReference type="HOGENOM" id="CLU_153891_0_0_5"/>
<dbReference type="Proteomes" id="UP000018780">
    <property type="component" value="Chromosome"/>
</dbReference>
<dbReference type="PATRIC" id="fig|999552.6.peg.2267"/>
<sequence>MQNRAELLLDYLSGIRSAKRVLKPSQFDCAFFAAGWVKACTGVDLASAWRGQYRSLDEGRTKLKAAGYRDLDCLAAAHLPEIDGWNTSQPGDIAAVSEGGHTALGIIGGPQIHVLGLKGLDYLRLDRAERVFRP</sequence>
<proteinExistence type="predicted"/>
<evidence type="ECO:0000259" key="1">
    <source>
        <dbReference type="Pfam" id="PF22262"/>
    </source>
</evidence>